<evidence type="ECO:0000256" key="1">
    <source>
        <dbReference type="SAM" id="MobiDB-lite"/>
    </source>
</evidence>
<name>A0A8T1QZD4_CARIL</name>
<protein>
    <submittedName>
        <fullName evidence="3">Uncharacterized protein</fullName>
    </submittedName>
</protein>
<feature type="region of interest" description="Disordered" evidence="1">
    <location>
        <begin position="28"/>
        <end position="49"/>
    </location>
</feature>
<accession>A0A8T1QZD4</accession>
<keyword evidence="5" id="KW-1185">Reference proteome</keyword>
<gene>
    <name evidence="3" type="ORF">CIPAW_03G022700</name>
    <name evidence="4" type="ORF">I3842_03G017400</name>
</gene>
<evidence type="ECO:0000313" key="5">
    <source>
        <dbReference type="Proteomes" id="UP000811609"/>
    </source>
</evidence>
<reference evidence="4" key="2">
    <citation type="submission" date="2021-01" db="EMBL/GenBank/DDBJ databases">
        <authorList>
            <person name="Lovell J.T."/>
            <person name="Bentley N."/>
            <person name="Bhattarai G."/>
            <person name="Jenkins J.W."/>
            <person name="Sreedasyam A."/>
            <person name="Alarcon Y."/>
            <person name="Bock C."/>
            <person name="Boston L."/>
            <person name="Carlson J."/>
            <person name="Cervantes K."/>
            <person name="Clermont K."/>
            <person name="Krom N."/>
            <person name="Kubenka K."/>
            <person name="Mamidi S."/>
            <person name="Mattison C."/>
            <person name="Monteros M."/>
            <person name="Pisani C."/>
            <person name="Plott C."/>
            <person name="Rajasekar S."/>
            <person name="Rhein H.S."/>
            <person name="Rohla C."/>
            <person name="Song M."/>
            <person name="Hilaire R.S."/>
            <person name="Shu S."/>
            <person name="Wells L."/>
            <person name="Wang X."/>
            <person name="Webber J."/>
            <person name="Heerema R.J."/>
            <person name="Klein P."/>
            <person name="Conner P."/>
            <person name="Grauke L."/>
            <person name="Grimwood J."/>
            <person name="Schmutz J."/>
            <person name="Randall J.J."/>
        </authorList>
    </citation>
    <scope>NUCLEOTIDE SEQUENCE</scope>
    <source>
        <tissue evidence="4">Leaf</tissue>
    </source>
</reference>
<dbReference type="AlphaFoldDB" id="A0A8T1QZD4"/>
<evidence type="ECO:0000313" key="3">
    <source>
        <dbReference type="EMBL" id="KAG6659281.1"/>
    </source>
</evidence>
<feature type="chain" id="PRO_5035856314" evidence="2">
    <location>
        <begin position="25"/>
        <end position="86"/>
    </location>
</feature>
<evidence type="ECO:0000256" key="2">
    <source>
        <dbReference type="SAM" id="SignalP"/>
    </source>
</evidence>
<reference evidence="3" key="1">
    <citation type="submission" date="2020-12" db="EMBL/GenBank/DDBJ databases">
        <title>WGS assembly of Carya illinoinensis cv. Pawnee.</title>
        <authorList>
            <person name="Platts A."/>
            <person name="Shu S."/>
            <person name="Wright S."/>
            <person name="Barry K."/>
            <person name="Edger P."/>
            <person name="Pires J.C."/>
            <person name="Schmutz J."/>
        </authorList>
    </citation>
    <scope>NUCLEOTIDE SEQUENCE</scope>
    <source>
        <tissue evidence="3">Leaf</tissue>
    </source>
</reference>
<dbReference type="Proteomes" id="UP000811246">
    <property type="component" value="Chromosome 3"/>
</dbReference>
<organism evidence="3 5">
    <name type="scientific">Carya illinoinensis</name>
    <name type="common">Pecan</name>
    <dbReference type="NCBI Taxonomy" id="32201"/>
    <lineage>
        <taxon>Eukaryota</taxon>
        <taxon>Viridiplantae</taxon>
        <taxon>Streptophyta</taxon>
        <taxon>Embryophyta</taxon>
        <taxon>Tracheophyta</taxon>
        <taxon>Spermatophyta</taxon>
        <taxon>Magnoliopsida</taxon>
        <taxon>eudicotyledons</taxon>
        <taxon>Gunneridae</taxon>
        <taxon>Pentapetalae</taxon>
        <taxon>rosids</taxon>
        <taxon>fabids</taxon>
        <taxon>Fagales</taxon>
        <taxon>Juglandaceae</taxon>
        <taxon>Carya</taxon>
    </lineage>
</organism>
<proteinExistence type="predicted"/>
<keyword evidence="2" id="KW-0732">Signal</keyword>
<dbReference type="EMBL" id="CM031827">
    <property type="protein sequence ID" value="KAG6719659.1"/>
    <property type="molecule type" value="Genomic_DNA"/>
</dbReference>
<sequence length="86" mass="9188">MKTISLICCMLLAFLLFSSPSIMARELTGHDPEAEGGTSRTKNPNKPAISCGRHGNARCIGKPKTPIKCDPSSSKYTRGCKPPQGP</sequence>
<evidence type="ECO:0000313" key="4">
    <source>
        <dbReference type="EMBL" id="KAG6719659.1"/>
    </source>
</evidence>
<dbReference type="EMBL" id="CM031811">
    <property type="protein sequence ID" value="KAG6659281.1"/>
    <property type="molecule type" value="Genomic_DNA"/>
</dbReference>
<feature type="signal peptide" evidence="2">
    <location>
        <begin position="1"/>
        <end position="24"/>
    </location>
</feature>
<dbReference type="Proteomes" id="UP000811609">
    <property type="component" value="Chromosome 3"/>
</dbReference>
<comment type="caution">
    <text evidence="3">The sequence shown here is derived from an EMBL/GenBank/DDBJ whole genome shotgun (WGS) entry which is preliminary data.</text>
</comment>